<dbReference type="InterPro" id="IPR002429">
    <property type="entry name" value="CcO_II-like_C"/>
</dbReference>
<dbReference type="GO" id="GO:0004129">
    <property type="term" value="F:cytochrome-c oxidase activity"/>
    <property type="evidence" value="ECO:0007669"/>
    <property type="project" value="InterPro"/>
</dbReference>
<comment type="subcellular location">
    <subcellularLocation>
        <location evidence="1">Membrane</location>
    </subcellularLocation>
</comment>
<dbReference type="Gene3D" id="2.60.40.420">
    <property type="entry name" value="Cupredoxins - blue copper proteins"/>
    <property type="match status" value="1"/>
</dbReference>
<feature type="non-terminal residue" evidence="5">
    <location>
        <position position="1"/>
    </location>
</feature>
<gene>
    <name evidence="5" type="ORF">B1A_17707</name>
</gene>
<organism evidence="5">
    <name type="scientific">mine drainage metagenome</name>
    <dbReference type="NCBI Taxonomy" id="410659"/>
    <lineage>
        <taxon>unclassified sequences</taxon>
        <taxon>metagenomes</taxon>
        <taxon>ecological metagenomes</taxon>
    </lineage>
</organism>
<dbReference type="PROSITE" id="PS50857">
    <property type="entry name" value="COX2_CUA"/>
    <property type="match status" value="1"/>
</dbReference>
<accession>T0YZ85</accession>
<dbReference type="GO" id="GO:0042773">
    <property type="term" value="P:ATP synthesis coupled electron transport"/>
    <property type="evidence" value="ECO:0007669"/>
    <property type="project" value="TreeGrafter"/>
</dbReference>
<reference evidence="5" key="1">
    <citation type="submission" date="2013-08" db="EMBL/GenBank/DDBJ databases">
        <authorList>
            <person name="Mendez C."/>
            <person name="Richter M."/>
            <person name="Ferrer M."/>
            <person name="Sanchez J."/>
        </authorList>
    </citation>
    <scope>NUCLEOTIDE SEQUENCE</scope>
</reference>
<dbReference type="GO" id="GO:0009486">
    <property type="term" value="F:cytochrome bo3 ubiquinol oxidase activity"/>
    <property type="evidence" value="ECO:0007669"/>
    <property type="project" value="InterPro"/>
</dbReference>
<dbReference type="InterPro" id="IPR045187">
    <property type="entry name" value="CcO_II"/>
</dbReference>
<keyword evidence="3" id="KW-0472">Membrane</keyword>
<comment type="caution">
    <text evidence="5">The sequence shown here is derived from an EMBL/GenBank/DDBJ whole genome shotgun (WGS) entry which is preliminary data.</text>
</comment>
<feature type="domain" description="Cytochrome oxidase subunit II copper A binding" evidence="4">
    <location>
        <begin position="1"/>
        <end position="77"/>
    </location>
</feature>
<proteinExistence type="inferred from homology"/>
<protein>
    <submittedName>
        <fullName evidence="5">Cytochrome o ubiquinol oxidase subunit II</fullName>
    </submittedName>
</protein>
<reference evidence="5" key="2">
    <citation type="journal article" date="2014" name="ISME J.">
        <title>Microbial stratification in low pH oxic and suboxic macroscopic growths along an acid mine drainage.</title>
        <authorList>
            <person name="Mendez-Garcia C."/>
            <person name="Mesa V."/>
            <person name="Sprenger R.R."/>
            <person name="Richter M."/>
            <person name="Diez M.S."/>
            <person name="Solano J."/>
            <person name="Bargiela R."/>
            <person name="Golyshina O.V."/>
            <person name="Manteca A."/>
            <person name="Ramos J.L."/>
            <person name="Gallego J.R."/>
            <person name="Llorente I."/>
            <person name="Martins Dos Santos V.A."/>
            <person name="Jensen O.N."/>
            <person name="Pelaez A.I."/>
            <person name="Sanchez J."/>
            <person name="Ferrer M."/>
        </authorList>
    </citation>
    <scope>NUCLEOTIDE SEQUENCE</scope>
</reference>
<evidence type="ECO:0000256" key="1">
    <source>
        <dbReference type="ARBA" id="ARBA00004370"/>
    </source>
</evidence>
<dbReference type="PANTHER" id="PTHR22888:SF18">
    <property type="entry name" value="CYTOCHROME BO(3) UBIQUINOL OXIDASE SUBUNIT 2"/>
    <property type="match status" value="1"/>
</dbReference>
<dbReference type="EMBL" id="AUZX01013032">
    <property type="protein sequence ID" value="EQD37252.1"/>
    <property type="molecule type" value="Genomic_DNA"/>
</dbReference>
<dbReference type="AlphaFoldDB" id="T0YZ85"/>
<dbReference type="PANTHER" id="PTHR22888">
    <property type="entry name" value="CYTOCHROME C OXIDASE, SUBUNIT II"/>
    <property type="match status" value="1"/>
</dbReference>
<evidence type="ECO:0000256" key="2">
    <source>
        <dbReference type="ARBA" id="ARBA00007866"/>
    </source>
</evidence>
<evidence type="ECO:0000256" key="3">
    <source>
        <dbReference type="ARBA" id="ARBA00023136"/>
    </source>
</evidence>
<dbReference type="Pfam" id="PF06481">
    <property type="entry name" value="COX_ARM"/>
    <property type="match status" value="1"/>
</dbReference>
<evidence type="ECO:0000259" key="4">
    <source>
        <dbReference type="PROSITE" id="PS50857"/>
    </source>
</evidence>
<dbReference type="InterPro" id="IPR010514">
    <property type="entry name" value="COX_ARM"/>
</dbReference>
<dbReference type="GO" id="GO:0005507">
    <property type="term" value="F:copper ion binding"/>
    <property type="evidence" value="ECO:0007669"/>
    <property type="project" value="InterPro"/>
</dbReference>
<sequence length="146" mass="15489">PVVFHITSATVMNSFFIPRLGSQIYAMANMQTADNLLASAPGTYRGISANFSGGGFSGMVFNVKAMSESDYKRWLAKAGSSTRTLNDTEYLALDKPSSDVPVTYYGHVNPDLFAQILNGRLAPGGPLAMKATTITSGGEMGPIGRD</sequence>
<name>T0YZ85_9ZZZZ</name>
<dbReference type="SUPFAM" id="SSF49503">
    <property type="entry name" value="Cupredoxins"/>
    <property type="match status" value="1"/>
</dbReference>
<comment type="similarity">
    <text evidence="2">Belongs to the cytochrome c oxidase subunit 2 family.</text>
</comment>
<evidence type="ECO:0000313" key="5">
    <source>
        <dbReference type="EMBL" id="EQD37252.1"/>
    </source>
</evidence>
<dbReference type="InterPro" id="IPR008972">
    <property type="entry name" value="Cupredoxin"/>
</dbReference>
<dbReference type="GO" id="GO:0016020">
    <property type="term" value="C:membrane"/>
    <property type="evidence" value="ECO:0007669"/>
    <property type="project" value="UniProtKB-SubCell"/>
</dbReference>